<dbReference type="HOGENOM" id="CLU_445142_0_0_1"/>
<accession>A0BFT2</accession>
<feature type="chain" id="PRO_5002622446" description="Insulin-like growth factor binding protein, N-terminal" evidence="4">
    <location>
        <begin position="19"/>
        <end position="614"/>
    </location>
</feature>
<keyword evidence="3" id="KW-1015">Disulfide bond</keyword>
<evidence type="ECO:0000313" key="5">
    <source>
        <dbReference type="EMBL" id="CAK57399.1"/>
    </source>
</evidence>
<dbReference type="KEGG" id="ptm:GSPATT00028434001"/>
<evidence type="ECO:0000256" key="2">
    <source>
        <dbReference type="ARBA" id="ARBA00022737"/>
    </source>
</evidence>
<dbReference type="PANTHER" id="PTHR38934">
    <property type="entry name" value="HYPHALLY REGULATED CELL WALL PROTEIN 1"/>
    <property type="match status" value="1"/>
</dbReference>
<keyword evidence="6" id="KW-1185">Reference proteome</keyword>
<evidence type="ECO:0008006" key="7">
    <source>
        <dbReference type="Google" id="ProtNLM"/>
    </source>
</evidence>
<reference evidence="5 6" key="1">
    <citation type="journal article" date="2006" name="Nature">
        <title>Global trends of whole-genome duplications revealed by the ciliate Paramecium tetraurelia.</title>
        <authorList>
            <consortium name="Genoscope"/>
            <person name="Aury J.-M."/>
            <person name="Jaillon O."/>
            <person name="Duret L."/>
            <person name="Noel B."/>
            <person name="Jubin C."/>
            <person name="Porcel B.M."/>
            <person name="Segurens B."/>
            <person name="Daubin V."/>
            <person name="Anthouard V."/>
            <person name="Aiach N."/>
            <person name="Arnaiz O."/>
            <person name="Billaut A."/>
            <person name="Beisson J."/>
            <person name="Blanc I."/>
            <person name="Bouhouche K."/>
            <person name="Camara F."/>
            <person name="Duharcourt S."/>
            <person name="Guigo R."/>
            <person name="Gogendeau D."/>
            <person name="Katinka M."/>
            <person name="Keller A.-M."/>
            <person name="Kissmehl R."/>
            <person name="Klotz C."/>
            <person name="Koll F."/>
            <person name="Le Moue A."/>
            <person name="Lepere C."/>
            <person name="Malinsky S."/>
            <person name="Nowacki M."/>
            <person name="Nowak J.K."/>
            <person name="Plattner H."/>
            <person name="Poulain J."/>
            <person name="Ruiz F."/>
            <person name="Serrano V."/>
            <person name="Zagulski M."/>
            <person name="Dessen P."/>
            <person name="Betermier M."/>
            <person name="Weissenbach J."/>
            <person name="Scarpelli C."/>
            <person name="Schachter V."/>
            <person name="Sperling L."/>
            <person name="Meyer E."/>
            <person name="Cohen J."/>
            <person name="Wincker P."/>
        </authorList>
    </citation>
    <scope>NUCLEOTIDE SEQUENCE [LARGE SCALE GENOMIC DNA]</scope>
    <source>
        <strain evidence="5 6">Stock d4-2</strain>
    </source>
</reference>
<dbReference type="Pfam" id="PF13948">
    <property type="entry name" value="DUF4215"/>
    <property type="match status" value="3"/>
</dbReference>
<dbReference type="NCBIfam" id="TIGR02232">
    <property type="entry name" value="myxo_disulf_rpt"/>
    <property type="match status" value="3"/>
</dbReference>
<dbReference type="InParanoid" id="A0BFT2"/>
<evidence type="ECO:0000256" key="1">
    <source>
        <dbReference type="ARBA" id="ARBA00022729"/>
    </source>
</evidence>
<keyword evidence="1 4" id="KW-0732">Signal</keyword>
<feature type="signal peptide" evidence="4">
    <location>
        <begin position="1"/>
        <end position="18"/>
    </location>
</feature>
<sequence>MFRILLMVRFWSLQTMLTKYYLDESNNTCQPICGDNILAPNEVCEDGNDIEFDGCFECQFQCQVDCRFCFLENVYNVWNHQSWSSLKENAEAGFYYQSSTNSCVNLCGDGIVTGQEECDDTNIIPYDGCFDCRFQCNKQCELCDKGVCLIETCPLGSIWINKSCCGDAIQNGDEECDDGNHIDYDGCSNCRFQCHQFCNICLNGICKECFDEYTLDQNKCVKQQSILVDNGDSNHLRYNQDYICLDDECAFSLKPKMSLIYLNQTFSHQYVEINFNQQIQYAKMPNKGQFSPFEIQIQNLSEEYYKIQLYPIRDITYDLQFVQYVADIEIFLDLQEEPILQITLIQTVINYNNQTIIEPNQSIFLQEPRILSDELKSRSVAISKTSKAFMISAITISSVSFIFGDSTLLNEALNILQYQSYLKFINLEYPENSYIYFQSSEMLSISNYLSNLQIDYVLGVITSKEEEQIILDGKFAQYDVDCDLILNLIPQCPNQQYFQLQFLIARQFILSTKFSFGLRFLNTIFKIYRVVKSYQQNLLTGRIINTGYYKIQVLIQFEINHAHFIFKCLGYFIQTTTTNSYQQTIERKRTLLIFSQLFYNNTVLNLIAKAPFGM</sequence>
<dbReference type="InterPro" id="IPR011936">
    <property type="entry name" value="Myxo_disulph_rpt"/>
</dbReference>
<gene>
    <name evidence="5" type="ORF">GSPATT00028434001</name>
</gene>
<dbReference type="GeneID" id="5010582"/>
<name>A0BFT2_PARTE</name>
<dbReference type="EMBL" id="CT867992">
    <property type="protein sequence ID" value="CAK57399.1"/>
    <property type="molecule type" value="Genomic_DNA"/>
</dbReference>
<dbReference type="Proteomes" id="UP000000600">
    <property type="component" value="Unassembled WGS sequence"/>
</dbReference>
<evidence type="ECO:0000256" key="3">
    <source>
        <dbReference type="ARBA" id="ARBA00023157"/>
    </source>
</evidence>
<dbReference type="RefSeq" id="XP_001424797.1">
    <property type="nucleotide sequence ID" value="XM_001424760.1"/>
</dbReference>
<dbReference type="OrthoDB" id="5951731at2759"/>
<keyword evidence="2" id="KW-0677">Repeat</keyword>
<proteinExistence type="predicted"/>
<evidence type="ECO:0000313" key="6">
    <source>
        <dbReference type="Proteomes" id="UP000000600"/>
    </source>
</evidence>
<dbReference type="SUPFAM" id="SSF57184">
    <property type="entry name" value="Growth factor receptor domain"/>
    <property type="match status" value="1"/>
</dbReference>
<dbReference type="AlphaFoldDB" id="A0BFT2"/>
<organism evidence="5 6">
    <name type="scientific">Paramecium tetraurelia</name>
    <dbReference type="NCBI Taxonomy" id="5888"/>
    <lineage>
        <taxon>Eukaryota</taxon>
        <taxon>Sar</taxon>
        <taxon>Alveolata</taxon>
        <taxon>Ciliophora</taxon>
        <taxon>Intramacronucleata</taxon>
        <taxon>Oligohymenophorea</taxon>
        <taxon>Peniculida</taxon>
        <taxon>Parameciidae</taxon>
        <taxon>Paramecium</taxon>
    </lineage>
</organism>
<dbReference type="InterPro" id="IPR009030">
    <property type="entry name" value="Growth_fac_rcpt_cys_sf"/>
</dbReference>
<protein>
    <recommendedName>
        <fullName evidence="7">Insulin-like growth factor binding protein, N-terminal</fullName>
    </recommendedName>
</protein>
<evidence type="ECO:0000256" key="4">
    <source>
        <dbReference type="SAM" id="SignalP"/>
    </source>
</evidence>
<dbReference type="PANTHER" id="PTHR38934:SF6">
    <property type="entry name" value="CHROMOSOME UNDETERMINED SCAFFOLD_176, WHOLE GENOME SHOTGUN SEQUENCE"/>
    <property type="match status" value="1"/>
</dbReference>